<reference evidence="1" key="1">
    <citation type="submission" date="2021-06" db="EMBL/GenBank/DDBJ databases">
        <authorList>
            <person name="Kallberg Y."/>
            <person name="Tangrot J."/>
            <person name="Rosling A."/>
        </authorList>
    </citation>
    <scope>NUCLEOTIDE SEQUENCE</scope>
    <source>
        <strain evidence="1">UK204</strain>
    </source>
</reference>
<evidence type="ECO:0000313" key="1">
    <source>
        <dbReference type="EMBL" id="CAG8597310.1"/>
    </source>
</evidence>
<name>A0A9N9CB83_9GLOM</name>
<sequence length="49" mass="5876">TAKCFIIDFTETDMADDEDKNISMKEDIEWHISFPESGKNDKWFKEELF</sequence>
<protein>
    <submittedName>
        <fullName evidence="1">4914_t:CDS:1</fullName>
    </submittedName>
</protein>
<comment type="caution">
    <text evidence="1">The sequence shown here is derived from an EMBL/GenBank/DDBJ whole genome shotgun (WGS) entry which is preliminary data.</text>
</comment>
<dbReference type="Proteomes" id="UP000789570">
    <property type="component" value="Unassembled WGS sequence"/>
</dbReference>
<dbReference type="EMBL" id="CAJVPQ010002443">
    <property type="protein sequence ID" value="CAG8597310.1"/>
    <property type="molecule type" value="Genomic_DNA"/>
</dbReference>
<organism evidence="1 2">
    <name type="scientific">Funneliformis caledonium</name>
    <dbReference type="NCBI Taxonomy" id="1117310"/>
    <lineage>
        <taxon>Eukaryota</taxon>
        <taxon>Fungi</taxon>
        <taxon>Fungi incertae sedis</taxon>
        <taxon>Mucoromycota</taxon>
        <taxon>Glomeromycotina</taxon>
        <taxon>Glomeromycetes</taxon>
        <taxon>Glomerales</taxon>
        <taxon>Glomeraceae</taxon>
        <taxon>Funneliformis</taxon>
    </lineage>
</organism>
<keyword evidence="2" id="KW-1185">Reference proteome</keyword>
<evidence type="ECO:0000313" key="2">
    <source>
        <dbReference type="Proteomes" id="UP000789570"/>
    </source>
</evidence>
<dbReference type="AlphaFoldDB" id="A0A9N9CB83"/>
<proteinExistence type="predicted"/>
<accession>A0A9N9CB83</accession>
<gene>
    <name evidence="1" type="ORF">FCALED_LOCUS8411</name>
</gene>
<feature type="non-terminal residue" evidence="1">
    <location>
        <position position="1"/>
    </location>
</feature>